<dbReference type="Gene3D" id="3.40.50.1820">
    <property type="entry name" value="alpha/beta hydrolase"/>
    <property type="match status" value="1"/>
</dbReference>
<name>A0A1B7LZP7_9MICC</name>
<dbReference type="EMBL" id="LXEY01000018">
    <property type="protein sequence ID" value="OAV60925.1"/>
    <property type="molecule type" value="Genomic_DNA"/>
</dbReference>
<dbReference type="RefSeq" id="WP_043057953.1">
    <property type="nucleotide sequence ID" value="NZ_LXEY01000018.1"/>
</dbReference>
<dbReference type="OrthoDB" id="5195507at2"/>
<dbReference type="Pfam" id="PF12697">
    <property type="entry name" value="Abhydrolase_6"/>
    <property type="match status" value="1"/>
</dbReference>
<evidence type="ECO:0000313" key="2">
    <source>
        <dbReference type="EMBL" id="OAV60925.1"/>
    </source>
</evidence>
<dbReference type="InterPro" id="IPR029058">
    <property type="entry name" value="AB_hydrolase_fold"/>
</dbReference>
<dbReference type="PANTHER" id="PTHR43798">
    <property type="entry name" value="MONOACYLGLYCEROL LIPASE"/>
    <property type="match status" value="1"/>
</dbReference>
<comment type="caution">
    <text evidence="2">The sequence shown here is derived from an EMBL/GenBank/DDBJ whole genome shotgun (WGS) entry which is preliminary data.</text>
</comment>
<proteinExistence type="predicted"/>
<dbReference type="STRING" id="1837282.A6F49_10675"/>
<reference evidence="2 3" key="1">
    <citation type="submission" date="2016-04" db="EMBL/GenBank/DDBJ databases">
        <title>First whole genome shotgun sequence of the bacterium Enteractinococcus sp. strain UASWS1574.</title>
        <authorList>
            <person name="Crovadore J."/>
            <person name="Chablais R."/>
            <person name="Lefort F."/>
        </authorList>
    </citation>
    <scope>NUCLEOTIDE SEQUENCE [LARGE SCALE GENOMIC DNA]</scope>
    <source>
        <strain evidence="2 3">UASWS1574</strain>
    </source>
</reference>
<dbReference type="Proteomes" id="UP000078292">
    <property type="component" value="Unassembled WGS sequence"/>
</dbReference>
<evidence type="ECO:0000313" key="3">
    <source>
        <dbReference type="Proteomes" id="UP000078292"/>
    </source>
</evidence>
<dbReference type="AlphaFoldDB" id="A0A1B7LZP7"/>
<organism evidence="2 3">
    <name type="scientific">Enteractinococcus helveticum</name>
    <dbReference type="NCBI Taxonomy" id="1837282"/>
    <lineage>
        <taxon>Bacteria</taxon>
        <taxon>Bacillati</taxon>
        <taxon>Actinomycetota</taxon>
        <taxon>Actinomycetes</taxon>
        <taxon>Micrococcales</taxon>
        <taxon>Micrococcaceae</taxon>
    </lineage>
</organism>
<evidence type="ECO:0000259" key="1">
    <source>
        <dbReference type="Pfam" id="PF12697"/>
    </source>
</evidence>
<dbReference type="InterPro" id="IPR000073">
    <property type="entry name" value="AB_hydrolase_1"/>
</dbReference>
<feature type="domain" description="AB hydrolase-1" evidence="1">
    <location>
        <begin position="62"/>
        <end position="308"/>
    </location>
</feature>
<dbReference type="InterPro" id="IPR050266">
    <property type="entry name" value="AB_hydrolase_sf"/>
</dbReference>
<keyword evidence="3" id="KW-1185">Reference proteome</keyword>
<gene>
    <name evidence="2" type="ORF">A6F49_10675</name>
</gene>
<accession>A0A1B7LZP7</accession>
<sequence>MSDGIAARLRPRFLVRDRAVLTGHVQRDPQRFGVTVTDPVSGVPFEVAVFKYPGPPGAPQLLAVHGFRGDHHGLELIVDGLTPYEVWVPDLPGFGVSGAMPDAPHSVEHYGHIVNQIAKSMTSPILVGHSFGSVTAAAAVAADAVDYPHLVLLNPIAKPALDAGTPVDRAATLVTDGFYRLCAALPSAVGRRLLGNKLIVWATGAFMTKTDDPRVLAYTHDQHQAYFSGFDSPATLLEAYQASITHTVADFADRLCVPVTMIGGADDELSSPQDISVLAEVLATDDVETYVLQHTGHLMHYERSGAVAVLMVSRLTDA</sequence>
<protein>
    <recommendedName>
        <fullName evidence="1">AB hydrolase-1 domain-containing protein</fullName>
    </recommendedName>
</protein>
<dbReference type="GO" id="GO:0003824">
    <property type="term" value="F:catalytic activity"/>
    <property type="evidence" value="ECO:0007669"/>
    <property type="project" value="UniProtKB-ARBA"/>
</dbReference>
<dbReference type="SUPFAM" id="SSF53474">
    <property type="entry name" value="alpha/beta-Hydrolases"/>
    <property type="match status" value="1"/>
</dbReference>